<gene>
    <name evidence="1" type="ORF">ENN04_00580</name>
</gene>
<protein>
    <submittedName>
        <fullName evidence="1">Uncharacterized protein</fullName>
    </submittedName>
</protein>
<name>A0A7C5SWZ9_9AQUI</name>
<dbReference type="EMBL" id="DSAC01000007">
    <property type="protein sequence ID" value="HHO73124.1"/>
    <property type="molecule type" value="Genomic_DNA"/>
</dbReference>
<organism evidence="1">
    <name type="scientific">Thermocrinis ruber</name>
    <dbReference type="NCBI Taxonomy" id="75906"/>
    <lineage>
        <taxon>Bacteria</taxon>
        <taxon>Pseudomonadati</taxon>
        <taxon>Aquificota</taxon>
        <taxon>Aquificia</taxon>
        <taxon>Aquificales</taxon>
        <taxon>Aquificaceae</taxon>
        <taxon>Thermocrinis</taxon>
    </lineage>
</organism>
<reference evidence="1" key="1">
    <citation type="journal article" date="2020" name="mSystems">
        <title>Genome- and Community-Level Interaction Insights into Carbon Utilization and Element Cycling Functions of Hydrothermarchaeota in Hydrothermal Sediment.</title>
        <authorList>
            <person name="Zhou Z."/>
            <person name="Liu Y."/>
            <person name="Xu W."/>
            <person name="Pan J."/>
            <person name="Luo Z.H."/>
            <person name="Li M."/>
        </authorList>
    </citation>
    <scope>NUCLEOTIDE SEQUENCE [LARGE SCALE GENOMIC DNA]</scope>
    <source>
        <strain evidence="1">SpSt-114</strain>
    </source>
</reference>
<evidence type="ECO:0000313" key="1">
    <source>
        <dbReference type="EMBL" id="HHO73124.1"/>
    </source>
</evidence>
<comment type="caution">
    <text evidence="1">The sequence shown here is derived from an EMBL/GenBank/DDBJ whole genome shotgun (WGS) entry which is preliminary data.</text>
</comment>
<proteinExistence type="predicted"/>
<sequence>MKILLIESNLILASRVKNSLSGYDVRVGKDWQGEDVVFVNVEANPPEIIKELKEKGAKRVIAYCGHKNIGLIKKAQELGADLVVPNSKVVDAKSLPWENTEKER</sequence>
<dbReference type="AlphaFoldDB" id="A0A7C5SWZ9"/>
<accession>A0A7C5SWZ9</accession>